<feature type="signal peptide" evidence="2">
    <location>
        <begin position="1"/>
        <end position="19"/>
    </location>
</feature>
<evidence type="ECO:0000313" key="4">
    <source>
        <dbReference type="Proteomes" id="UP000035682"/>
    </source>
</evidence>
<keyword evidence="2" id="KW-0732">Signal</keyword>
<evidence type="ECO:0000256" key="1">
    <source>
        <dbReference type="SAM" id="Phobius"/>
    </source>
</evidence>
<organism evidence="3">
    <name type="scientific">Strongyloides ratti</name>
    <name type="common">Parasitic roundworm</name>
    <dbReference type="NCBI Taxonomy" id="34506"/>
    <lineage>
        <taxon>Eukaryota</taxon>
        <taxon>Metazoa</taxon>
        <taxon>Ecdysozoa</taxon>
        <taxon>Nematoda</taxon>
        <taxon>Chromadorea</taxon>
        <taxon>Rhabditida</taxon>
        <taxon>Tylenchina</taxon>
        <taxon>Panagrolaimomorpha</taxon>
        <taxon>Strongyloidoidea</taxon>
        <taxon>Strongyloididae</taxon>
        <taxon>Strongyloides</taxon>
    </lineage>
</organism>
<dbReference type="CTD" id="36380420"/>
<dbReference type="AlphaFoldDB" id="A0A090LKG9"/>
<dbReference type="EMBL" id="LN609529">
    <property type="protein sequence ID" value="CEF68055.1"/>
    <property type="molecule type" value="Genomic_DNA"/>
</dbReference>
<dbReference type="WormBase" id="SRAE_2000271450">
    <property type="protein sequence ID" value="SRP09269"/>
    <property type="gene ID" value="WBGene00262927"/>
</dbReference>
<evidence type="ECO:0000256" key="2">
    <source>
        <dbReference type="SAM" id="SignalP"/>
    </source>
</evidence>
<evidence type="ECO:0000313" key="3">
    <source>
        <dbReference type="EMBL" id="CEF68055.1"/>
    </source>
</evidence>
<reference evidence="3 4" key="1">
    <citation type="submission" date="2014-09" db="EMBL/GenBank/DDBJ databases">
        <authorList>
            <person name="Martin A.A."/>
        </authorList>
    </citation>
    <scope>NUCLEOTIDE SEQUENCE</scope>
    <source>
        <strain evidence="4">ED321</strain>
        <strain evidence="3">ED321 Heterogonic</strain>
    </source>
</reference>
<dbReference type="RefSeq" id="XP_024507255.1">
    <property type="nucleotide sequence ID" value="XM_024653816.1"/>
</dbReference>
<name>A0A090LKG9_STRRB</name>
<evidence type="ECO:0000313" key="5">
    <source>
        <dbReference type="WBParaSite" id="SRAE_2000271450.1"/>
    </source>
</evidence>
<keyword evidence="1" id="KW-0812">Transmembrane</keyword>
<dbReference type="WBParaSite" id="SRAE_2000271450.1">
    <property type="protein sequence ID" value="SRAE_2000271450.1"/>
    <property type="gene ID" value="WBGene00262927"/>
</dbReference>
<keyword evidence="4" id="KW-1185">Reference proteome</keyword>
<sequence>MNITKIIIFLWFLTKEIICLPGDYKNITAKVFVRNETVPYVFHEVLDKYFDYGFEFKKNDKNISKMLKEDKICQFIFIVDFNTIPINDENYQSTFIFWNTKYNNVTIRDNKNILYLEDQNINNDNTFEKIIKNSLIFSNVNERCTIDFEFSLNYLYRKKIALKTGYIIFIFLITLLPIIFVIFKQ</sequence>
<reference evidence="5" key="2">
    <citation type="submission" date="2020-12" db="UniProtKB">
        <authorList>
            <consortium name="WormBaseParasite"/>
        </authorList>
    </citation>
    <scope>IDENTIFICATION</scope>
</reference>
<gene>
    <name evidence="3 5 6" type="ORF">SRAE_2000271450</name>
</gene>
<keyword evidence="1" id="KW-1133">Transmembrane helix</keyword>
<accession>A0A090LKG9</accession>
<keyword evidence="1" id="KW-0472">Membrane</keyword>
<proteinExistence type="predicted"/>
<feature type="transmembrane region" description="Helical" evidence="1">
    <location>
        <begin position="164"/>
        <end position="183"/>
    </location>
</feature>
<evidence type="ECO:0000313" key="6">
    <source>
        <dbReference type="WormBase" id="SRAE_2000271450"/>
    </source>
</evidence>
<protein>
    <submittedName>
        <fullName evidence="3 5">Uncharacterized protein</fullName>
    </submittedName>
</protein>
<dbReference type="GeneID" id="36380420"/>
<feature type="chain" id="PRO_5015030995" evidence="2">
    <location>
        <begin position="20"/>
        <end position="185"/>
    </location>
</feature>
<dbReference type="Proteomes" id="UP000035682">
    <property type="component" value="Unplaced"/>
</dbReference>